<evidence type="ECO:0000313" key="3">
    <source>
        <dbReference type="EMBL" id="KAJ6439319.1"/>
    </source>
</evidence>
<protein>
    <submittedName>
        <fullName evidence="3">Spc97 / spc98 family domain-containing protein</fullName>
    </submittedName>
</protein>
<feature type="coiled-coil region" evidence="1">
    <location>
        <begin position="28"/>
        <end position="55"/>
    </location>
</feature>
<evidence type="ECO:0000256" key="1">
    <source>
        <dbReference type="SAM" id="Coils"/>
    </source>
</evidence>
<feature type="compositionally biased region" description="Low complexity" evidence="2">
    <location>
        <begin position="195"/>
        <end position="206"/>
    </location>
</feature>
<keyword evidence="4" id="KW-1185">Reference proteome</keyword>
<proteinExistence type="predicted"/>
<evidence type="ECO:0000256" key="2">
    <source>
        <dbReference type="SAM" id="MobiDB-lite"/>
    </source>
</evidence>
<accession>A0AB34FJT3</accession>
<reference evidence="3" key="1">
    <citation type="submission" date="2023-01" db="EMBL/GenBank/DDBJ databases">
        <title>The growth and conidiation of Purpureocillium lavendulum are regulated by nitrogen source and histone H3K14 acetylation.</title>
        <authorList>
            <person name="Tang P."/>
            <person name="Han J."/>
            <person name="Zhang C."/>
            <person name="Tang P."/>
            <person name="Qi F."/>
            <person name="Zhang K."/>
            <person name="Liang L."/>
        </authorList>
    </citation>
    <scope>NUCLEOTIDE SEQUENCE</scope>
    <source>
        <strain evidence="3">YMF1.00683</strain>
    </source>
</reference>
<keyword evidence="1" id="KW-0175">Coiled coil</keyword>
<name>A0AB34FJT3_9HYPO</name>
<sequence>MAEALSVVGTAMQLGNLCFSIGDHIQTIKNSTRILRRYDRELAEVRELSRKISKNPLLEGSPEINRYTASLFDLIDQSGLEGILRKQRVLRGFILIQKQQALSNTFTEVERQKASLALTIDEITLQAVHQIQVHVSRLGRDSESTEEETEMSSTRLAIMEQEGGHDRIVEPGSQPNSARSRAVVPHRSNFGPGGHSFSSGGPPQQSEWRESSQLRGGTAPAGGSGPWPRANTANYSGSYAGPGVQQVNGIEFEGDANNLLGLRDSTVHQDARKEGAGEQRNGGIFTLTGKPRTSVDFAAFSGGHNNAAAIATGNSTETSAGKTVQKNGHKISFMENN</sequence>
<evidence type="ECO:0000313" key="4">
    <source>
        <dbReference type="Proteomes" id="UP001163105"/>
    </source>
</evidence>
<dbReference type="Proteomes" id="UP001163105">
    <property type="component" value="Unassembled WGS sequence"/>
</dbReference>
<gene>
    <name evidence="3" type="ORF">O9K51_07204</name>
</gene>
<comment type="caution">
    <text evidence="3">The sequence shown here is derived from an EMBL/GenBank/DDBJ whole genome shotgun (WGS) entry which is preliminary data.</text>
</comment>
<organism evidence="3 4">
    <name type="scientific">Purpureocillium lavendulum</name>
    <dbReference type="NCBI Taxonomy" id="1247861"/>
    <lineage>
        <taxon>Eukaryota</taxon>
        <taxon>Fungi</taxon>
        <taxon>Dikarya</taxon>
        <taxon>Ascomycota</taxon>
        <taxon>Pezizomycotina</taxon>
        <taxon>Sordariomycetes</taxon>
        <taxon>Hypocreomycetidae</taxon>
        <taxon>Hypocreales</taxon>
        <taxon>Ophiocordycipitaceae</taxon>
        <taxon>Purpureocillium</taxon>
    </lineage>
</organism>
<dbReference type="AlphaFoldDB" id="A0AB34FJT3"/>
<dbReference type="EMBL" id="JAQHRD010000006">
    <property type="protein sequence ID" value="KAJ6439319.1"/>
    <property type="molecule type" value="Genomic_DNA"/>
</dbReference>
<feature type="region of interest" description="Disordered" evidence="2">
    <location>
        <begin position="166"/>
        <end position="234"/>
    </location>
</feature>